<protein>
    <recommendedName>
        <fullName evidence="5">Carboxypeptidase regulatory-like domain-containing protein</fullName>
    </recommendedName>
</protein>
<feature type="region of interest" description="Disordered" evidence="1">
    <location>
        <begin position="138"/>
        <end position="159"/>
    </location>
</feature>
<evidence type="ECO:0000313" key="3">
    <source>
        <dbReference type="EMBL" id="ACK67150.1"/>
    </source>
</evidence>
<dbReference type="EMBL" id="CP001287">
    <property type="protein sequence ID" value="ACK67150.1"/>
    <property type="molecule type" value="Genomic_DNA"/>
</dbReference>
<feature type="transmembrane region" description="Helical" evidence="2">
    <location>
        <begin position="15"/>
        <end position="36"/>
    </location>
</feature>
<dbReference type="Proteomes" id="UP000008204">
    <property type="component" value="Chromosome"/>
</dbReference>
<dbReference type="RefSeq" id="WP_012596411.1">
    <property type="nucleotide sequence ID" value="NC_011726.1"/>
</dbReference>
<organism evidence="3 4">
    <name type="scientific">Rippkaea orientalis (strain PCC 8801 / RF-1)</name>
    <name type="common">Cyanothece sp. (strain PCC 8801)</name>
    <dbReference type="NCBI Taxonomy" id="41431"/>
    <lineage>
        <taxon>Bacteria</taxon>
        <taxon>Bacillati</taxon>
        <taxon>Cyanobacteriota</taxon>
        <taxon>Cyanophyceae</taxon>
        <taxon>Oscillatoriophycideae</taxon>
        <taxon>Chroococcales</taxon>
        <taxon>Aphanothecaceae</taxon>
        <taxon>Rippkaea</taxon>
        <taxon>Rippkaea orientalis</taxon>
    </lineage>
</organism>
<evidence type="ECO:0000313" key="4">
    <source>
        <dbReference type="Proteomes" id="UP000008204"/>
    </source>
</evidence>
<dbReference type="KEGG" id="cyp:PCC8801_3171"/>
<evidence type="ECO:0008006" key="5">
    <source>
        <dbReference type="Google" id="ProtNLM"/>
    </source>
</evidence>
<dbReference type="AlphaFoldDB" id="B7JY48"/>
<evidence type="ECO:0000256" key="1">
    <source>
        <dbReference type="SAM" id="MobiDB-lite"/>
    </source>
</evidence>
<keyword evidence="2" id="KW-0472">Membrane</keyword>
<sequence>MSNNNLKPNNIPWQVWMIVSILVAIISISPQIFQILQKNNIESTAKVQESSPGDNFKEIGVIIRSTDTDKGLDNVEIELNNQGPPQIQYTDNTGYVSLQISEASDLKIRLRKQGYKSSTRIIPSTISSDENLEFFLEQDSSSTPDVSQNPSITSSPIRRTPQSVKWRSYSGKTVVPQFDSICWGNNQINSVETIFGNDQPPFRGTIVVASPKTNGCQVGDTLEGNFELSGQGGNCIGYLTVTWQNNNNAYIKWTINNIDSACPVSSSNWEINTYPVKF</sequence>
<dbReference type="eggNOG" id="COG0515">
    <property type="taxonomic scope" value="Bacteria"/>
</dbReference>
<evidence type="ECO:0000256" key="2">
    <source>
        <dbReference type="SAM" id="Phobius"/>
    </source>
</evidence>
<accession>B7JY48</accession>
<reference evidence="4" key="1">
    <citation type="journal article" date="2011" name="MBio">
        <title>Novel metabolic attributes of the genus Cyanothece, comprising a group of unicellular nitrogen-fixing Cyanobacteria.</title>
        <authorList>
            <person name="Bandyopadhyay A."/>
            <person name="Elvitigala T."/>
            <person name="Welsh E."/>
            <person name="Stockel J."/>
            <person name="Liberton M."/>
            <person name="Min H."/>
            <person name="Sherman L.A."/>
            <person name="Pakrasi H.B."/>
        </authorList>
    </citation>
    <scope>NUCLEOTIDE SEQUENCE [LARGE SCALE GENOMIC DNA]</scope>
    <source>
        <strain evidence="4">PCC 8801</strain>
    </source>
</reference>
<proteinExistence type="predicted"/>
<dbReference type="HOGENOM" id="CLU_1000106_0_0_3"/>
<dbReference type="OrthoDB" id="460967at2"/>
<keyword evidence="2" id="KW-1133">Transmembrane helix</keyword>
<name>B7JY48_RIPO1</name>
<dbReference type="STRING" id="41431.PCC8801_3171"/>
<keyword evidence="2" id="KW-0812">Transmembrane</keyword>
<keyword evidence="4" id="KW-1185">Reference proteome</keyword>
<gene>
    <name evidence="3" type="ordered locus">PCC8801_3171</name>
</gene>